<name>A0A8S5S9P9_9CAUD</name>
<accession>A0A8S5S9P9</accession>
<proteinExistence type="predicted"/>
<dbReference type="EMBL" id="BK032557">
    <property type="protein sequence ID" value="DAF47640.1"/>
    <property type="molecule type" value="Genomic_DNA"/>
</dbReference>
<evidence type="ECO:0000313" key="1">
    <source>
        <dbReference type="EMBL" id="DAF47640.1"/>
    </source>
</evidence>
<organism evidence="1">
    <name type="scientific">Myoviridae sp. ctByu2</name>
    <dbReference type="NCBI Taxonomy" id="2827668"/>
    <lineage>
        <taxon>Viruses</taxon>
        <taxon>Duplodnaviria</taxon>
        <taxon>Heunggongvirae</taxon>
        <taxon>Uroviricota</taxon>
        <taxon>Caudoviricetes</taxon>
    </lineage>
</organism>
<sequence length="78" mass="8975">MELVTTCVTSTAEEINAFMKGMIPTDYPKLTEKIREQLPSLYEDLALDYYNPWHSSCGETDTHYILVHSAIEYILTKT</sequence>
<protein>
    <submittedName>
        <fullName evidence="1">Uncharacterized protein</fullName>
    </submittedName>
</protein>
<reference evidence="1" key="1">
    <citation type="journal article" date="2021" name="Proc. Natl. Acad. Sci. U.S.A.">
        <title>A Catalog of Tens of Thousands of Viruses from Human Metagenomes Reveals Hidden Associations with Chronic Diseases.</title>
        <authorList>
            <person name="Tisza M.J."/>
            <person name="Buck C.B."/>
        </authorList>
    </citation>
    <scope>NUCLEOTIDE SEQUENCE</scope>
    <source>
        <strain evidence="1">CtByu2</strain>
    </source>
</reference>